<dbReference type="GO" id="GO:0003676">
    <property type="term" value="F:nucleic acid binding"/>
    <property type="evidence" value="ECO:0007669"/>
    <property type="project" value="InterPro"/>
</dbReference>
<sequence length="69" mass="8193">WGGISMHERTNLVIIPPPGLTGERYVQEILRPHIIPMRRRMRRNFILMHDNARPHIARIALNFLEENNI</sequence>
<evidence type="ECO:0000313" key="2">
    <source>
        <dbReference type="Proteomes" id="UP000000311"/>
    </source>
</evidence>
<name>E2A2B0_CAMFO</name>
<feature type="non-terminal residue" evidence="1">
    <location>
        <position position="69"/>
    </location>
</feature>
<dbReference type="AlphaFoldDB" id="E2A2B0"/>
<feature type="non-terminal residue" evidence="1">
    <location>
        <position position="1"/>
    </location>
</feature>
<dbReference type="Proteomes" id="UP000000311">
    <property type="component" value="Unassembled WGS sequence"/>
</dbReference>
<protein>
    <recommendedName>
        <fullName evidence="3">Histone-lysine N-methyltransferase SETMAR</fullName>
    </recommendedName>
</protein>
<dbReference type="InParanoid" id="E2A2B0"/>
<evidence type="ECO:0008006" key="3">
    <source>
        <dbReference type="Google" id="ProtNLM"/>
    </source>
</evidence>
<reference evidence="1 2" key="1">
    <citation type="journal article" date="2010" name="Science">
        <title>Genomic comparison of the ants Camponotus floridanus and Harpegnathos saltator.</title>
        <authorList>
            <person name="Bonasio R."/>
            <person name="Zhang G."/>
            <person name="Ye C."/>
            <person name="Mutti N.S."/>
            <person name="Fang X."/>
            <person name="Qin N."/>
            <person name="Donahue G."/>
            <person name="Yang P."/>
            <person name="Li Q."/>
            <person name="Li C."/>
            <person name="Zhang P."/>
            <person name="Huang Z."/>
            <person name="Berger S.L."/>
            <person name="Reinberg D."/>
            <person name="Wang J."/>
            <person name="Liebig J."/>
        </authorList>
    </citation>
    <scope>NUCLEOTIDE SEQUENCE [LARGE SCALE GENOMIC DNA]</scope>
    <source>
        <strain evidence="2">C129</strain>
    </source>
</reference>
<dbReference type="InterPro" id="IPR036397">
    <property type="entry name" value="RNaseH_sf"/>
</dbReference>
<proteinExistence type="predicted"/>
<evidence type="ECO:0000313" key="1">
    <source>
        <dbReference type="EMBL" id="EFN72429.1"/>
    </source>
</evidence>
<keyword evidence="2" id="KW-1185">Reference proteome</keyword>
<dbReference type="EMBL" id="GL436019">
    <property type="protein sequence ID" value="EFN72429.1"/>
    <property type="molecule type" value="Genomic_DNA"/>
</dbReference>
<gene>
    <name evidence="1" type="ORF">EAG_00034</name>
</gene>
<organism evidence="2">
    <name type="scientific">Camponotus floridanus</name>
    <name type="common">Florida carpenter ant</name>
    <dbReference type="NCBI Taxonomy" id="104421"/>
    <lineage>
        <taxon>Eukaryota</taxon>
        <taxon>Metazoa</taxon>
        <taxon>Ecdysozoa</taxon>
        <taxon>Arthropoda</taxon>
        <taxon>Hexapoda</taxon>
        <taxon>Insecta</taxon>
        <taxon>Pterygota</taxon>
        <taxon>Neoptera</taxon>
        <taxon>Endopterygota</taxon>
        <taxon>Hymenoptera</taxon>
        <taxon>Apocrita</taxon>
        <taxon>Aculeata</taxon>
        <taxon>Formicoidea</taxon>
        <taxon>Formicidae</taxon>
        <taxon>Formicinae</taxon>
        <taxon>Camponotus</taxon>
    </lineage>
</organism>
<dbReference type="Gene3D" id="3.30.420.10">
    <property type="entry name" value="Ribonuclease H-like superfamily/Ribonuclease H"/>
    <property type="match status" value="1"/>
</dbReference>
<accession>E2A2B0</accession>